<dbReference type="InterPro" id="IPR010502">
    <property type="entry name" value="Carb-bd_dom_fam9"/>
</dbReference>
<proteinExistence type="predicted"/>
<dbReference type="AlphaFoldDB" id="A0AB33IQ04"/>
<evidence type="ECO:0000313" key="2">
    <source>
        <dbReference type="EMBL" id="BFO70532.1"/>
    </source>
</evidence>
<dbReference type="CDD" id="cd09620">
    <property type="entry name" value="CBM9_like_3"/>
    <property type="match status" value="1"/>
</dbReference>
<reference evidence="2" key="1">
    <citation type="submission" date="2024-07" db="EMBL/GenBank/DDBJ databases">
        <title>Complete genome sequence of Prevotella sp. YM-2024 GTC17253.</title>
        <authorList>
            <person name="Hayashi M."/>
            <person name="Muto Y."/>
            <person name="Tanaka K."/>
            <person name="Niwa H."/>
        </authorList>
    </citation>
    <scope>NUCLEOTIDE SEQUENCE</scope>
    <source>
        <strain evidence="2">GTC17253</strain>
    </source>
</reference>
<dbReference type="EMBL" id="AP035785">
    <property type="protein sequence ID" value="BFO70532.1"/>
    <property type="molecule type" value="Genomic_DNA"/>
</dbReference>
<organism evidence="2">
    <name type="scientific">Prevotella sp. GTC17253</name>
    <dbReference type="NCBI Taxonomy" id="3236793"/>
    <lineage>
        <taxon>Bacteria</taxon>
        <taxon>Pseudomonadati</taxon>
        <taxon>Bacteroidota</taxon>
        <taxon>Bacteroidia</taxon>
        <taxon>Bacteroidales</taxon>
        <taxon>Prevotellaceae</taxon>
        <taxon>Prevotella</taxon>
    </lineage>
</organism>
<feature type="domain" description="Carbohydrate-binding" evidence="1">
    <location>
        <begin position="20"/>
        <end position="216"/>
    </location>
</feature>
<dbReference type="SUPFAM" id="SSF49344">
    <property type="entry name" value="CBD9-like"/>
    <property type="match status" value="1"/>
</dbReference>
<dbReference type="GO" id="GO:0030246">
    <property type="term" value="F:carbohydrate binding"/>
    <property type="evidence" value="ECO:0007669"/>
    <property type="project" value="InterPro"/>
</dbReference>
<dbReference type="GO" id="GO:0004553">
    <property type="term" value="F:hydrolase activity, hydrolyzing O-glycosyl compounds"/>
    <property type="evidence" value="ECO:0007669"/>
    <property type="project" value="InterPro"/>
</dbReference>
<dbReference type="Gene3D" id="2.60.40.1190">
    <property type="match status" value="1"/>
</dbReference>
<gene>
    <name evidence="2" type="ORF">GTC17253_04980</name>
</gene>
<protein>
    <submittedName>
        <fullName evidence="2">Carbohydrate-binding family 9-like protein</fullName>
    </submittedName>
</protein>
<name>A0AB33IQ04_9BACT</name>
<accession>A0AB33IQ04</accession>
<sequence>MTDKLFIEKLSGTDIPVTSIPKLFEENGIKYERLTHSNWFEQFPYEPKVEFAIAHSSQYIFIHYKVKEESIRAQALTDNGHVWEDSCCEFFISPDGQTYYNFECNCIGTLLIGFGPGREARTLASEDITSTVERWSSLEHNAIDNTEIGTYTWELALKIPTTALFKHDIKSFDGLTMQGNVYKCGDKLPHPHFVSLFPIALPKPDFHCPAFFKEIQCRDNAL</sequence>
<evidence type="ECO:0000259" key="1">
    <source>
        <dbReference type="Pfam" id="PF16011"/>
    </source>
</evidence>
<dbReference type="GO" id="GO:0016052">
    <property type="term" value="P:carbohydrate catabolic process"/>
    <property type="evidence" value="ECO:0007669"/>
    <property type="project" value="InterPro"/>
</dbReference>
<dbReference type="Pfam" id="PF16011">
    <property type="entry name" value="CBM9_2"/>
    <property type="match status" value="1"/>
</dbReference>